<dbReference type="InterPro" id="IPR011547">
    <property type="entry name" value="SLC26A/SulP_dom"/>
</dbReference>
<evidence type="ECO:0000313" key="7">
    <source>
        <dbReference type="EMBL" id="MEO1771705.1"/>
    </source>
</evidence>
<evidence type="ECO:0000256" key="1">
    <source>
        <dbReference type="ARBA" id="ARBA00004141"/>
    </source>
</evidence>
<comment type="caution">
    <text evidence="7">The sequence shown here is derived from an EMBL/GenBank/DDBJ whole genome shotgun (WGS) entry which is preliminary data.</text>
</comment>
<feature type="transmembrane region" description="Helical" evidence="5">
    <location>
        <begin position="346"/>
        <end position="377"/>
    </location>
</feature>
<dbReference type="PANTHER" id="PTHR43310">
    <property type="entry name" value="SULFATE TRANSPORTER YBAR-RELATED"/>
    <property type="match status" value="1"/>
</dbReference>
<dbReference type="Gene3D" id="3.30.750.24">
    <property type="entry name" value="STAS domain"/>
    <property type="match status" value="1"/>
</dbReference>
<dbReference type="InterPro" id="IPR036513">
    <property type="entry name" value="STAS_dom_sf"/>
</dbReference>
<feature type="transmembrane region" description="Helical" evidence="5">
    <location>
        <begin position="163"/>
        <end position="181"/>
    </location>
</feature>
<keyword evidence="8" id="KW-1185">Reference proteome</keyword>
<dbReference type="SUPFAM" id="SSF52091">
    <property type="entry name" value="SpoIIaa-like"/>
    <property type="match status" value="1"/>
</dbReference>
<feature type="transmembrane region" description="Helical" evidence="5">
    <location>
        <begin position="139"/>
        <end position="156"/>
    </location>
</feature>
<feature type="transmembrane region" description="Helical" evidence="5">
    <location>
        <begin position="308"/>
        <end position="326"/>
    </location>
</feature>
<comment type="subcellular location">
    <subcellularLocation>
        <location evidence="1">Membrane</location>
        <topology evidence="1">Multi-pass membrane protein</topology>
    </subcellularLocation>
</comment>
<keyword evidence="2 5" id="KW-0812">Transmembrane</keyword>
<accession>A0ABV0ESU2</accession>
<proteinExistence type="predicted"/>
<name>A0ABV0ESU2_9ENTE</name>
<keyword evidence="3 5" id="KW-1133">Transmembrane helix</keyword>
<dbReference type="PANTHER" id="PTHR43310:SF1">
    <property type="entry name" value="SULFATE TRANSPORTER YBAR-RELATED"/>
    <property type="match status" value="1"/>
</dbReference>
<dbReference type="Proteomes" id="UP000664357">
    <property type="component" value="Unassembled WGS sequence"/>
</dbReference>
<gene>
    <name evidence="7" type="ORF">JZO67_003686</name>
</gene>
<dbReference type="InterPro" id="IPR052706">
    <property type="entry name" value="Membrane-Transporter-like"/>
</dbReference>
<dbReference type="InterPro" id="IPR002645">
    <property type="entry name" value="STAS_dom"/>
</dbReference>
<keyword evidence="4 5" id="KW-0472">Membrane</keyword>
<organism evidence="7 8">
    <name type="scientific">Candidatus Enterococcus ferrettii</name>
    <dbReference type="NCBI Taxonomy" id="2815324"/>
    <lineage>
        <taxon>Bacteria</taxon>
        <taxon>Bacillati</taxon>
        <taxon>Bacillota</taxon>
        <taxon>Bacilli</taxon>
        <taxon>Lactobacillales</taxon>
        <taxon>Enterococcaceae</taxon>
        <taxon>Enterococcus</taxon>
    </lineage>
</organism>
<dbReference type="RefSeq" id="WP_207703858.1">
    <property type="nucleotide sequence ID" value="NZ_JAFREL020000003.1"/>
</dbReference>
<dbReference type="Pfam" id="PF01740">
    <property type="entry name" value="STAS"/>
    <property type="match status" value="1"/>
</dbReference>
<sequence>MYLLSWKENPIREVLAGLVVSFALIPEVIGFTIIEGIDPMIGLVSSFFIAIIVSFLGGRPGMVSAAAGSMALVMVHLVKNYGLEYMFAATVLTGLIQLLLGLCQAQKLMSWIPKPVMLGFVDALAILIFIAQFEHFDHASIFMYGLVIGGILLMVFAPKIITIIPAGLIVIGVLTTVAAVGKLPVSTIGDLGDITPRFSTFHLPMVPWSMETLKIIFPTSLALAFVGMLESLLTAEIVDERTKSDSPKRQELLAQGSANLFSGLFAGVAGCAMIGQTIINLDSKGRGRLSTVVAGVFMMVLIFALRPFLLLVPIAALVAIMSVVAFNTFDWSSINYVKEAPKKDVLIFLVTTISIVATGNLAIGVLVGVLISAVLFVRSISILKVEKEGSTIQISGELFFATTTKMKSKLNALDLEENQLTLDLSQLRIWDSTGAEEMIKYKEKLRSTKQVTVISPNTPSNDLIQSAKLYS</sequence>
<feature type="transmembrane region" description="Helical" evidence="5">
    <location>
        <begin position="285"/>
        <end position="303"/>
    </location>
</feature>
<evidence type="ECO:0000313" key="8">
    <source>
        <dbReference type="Proteomes" id="UP000664357"/>
    </source>
</evidence>
<feature type="transmembrane region" description="Helical" evidence="5">
    <location>
        <begin position="258"/>
        <end position="279"/>
    </location>
</feature>
<evidence type="ECO:0000256" key="4">
    <source>
        <dbReference type="ARBA" id="ARBA00023136"/>
    </source>
</evidence>
<dbReference type="PROSITE" id="PS50801">
    <property type="entry name" value="STAS"/>
    <property type="match status" value="1"/>
</dbReference>
<evidence type="ECO:0000256" key="5">
    <source>
        <dbReference type="SAM" id="Phobius"/>
    </source>
</evidence>
<evidence type="ECO:0000259" key="6">
    <source>
        <dbReference type="PROSITE" id="PS50801"/>
    </source>
</evidence>
<feature type="transmembrane region" description="Helical" evidence="5">
    <location>
        <begin position="215"/>
        <end position="238"/>
    </location>
</feature>
<feature type="transmembrane region" description="Helical" evidence="5">
    <location>
        <begin position="85"/>
        <end position="103"/>
    </location>
</feature>
<protein>
    <submittedName>
        <fullName evidence="7">SulP family sulfate permease</fullName>
    </submittedName>
</protein>
<dbReference type="EMBL" id="JAFREL020000003">
    <property type="protein sequence ID" value="MEO1771705.1"/>
    <property type="molecule type" value="Genomic_DNA"/>
</dbReference>
<reference evidence="7 8" key="1">
    <citation type="submission" date="2024-02" db="EMBL/GenBank/DDBJ databases">
        <title>The Genome Sequence of Enterococcus sp. DIV0159.</title>
        <authorList>
            <person name="Earl A."/>
            <person name="Manson A."/>
            <person name="Gilmore M."/>
            <person name="Sanders J."/>
            <person name="Shea T."/>
            <person name="Howe W."/>
            <person name="Livny J."/>
            <person name="Cuomo C."/>
            <person name="Neafsey D."/>
            <person name="Birren B."/>
        </authorList>
    </citation>
    <scope>NUCLEOTIDE SEQUENCE [LARGE SCALE GENOMIC DNA]</scope>
    <source>
        <strain evidence="7 8">665A</strain>
    </source>
</reference>
<dbReference type="Pfam" id="PF00916">
    <property type="entry name" value="Sulfate_transp"/>
    <property type="match status" value="2"/>
</dbReference>
<feature type="domain" description="STAS" evidence="6">
    <location>
        <begin position="392"/>
        <end position="471"/>
    </location>
</feature>
<evidence type="ECO:0000256" key="3">
    <source>
        <dbReference type="ARBA" id="ARBA00022989"/>
    </source>
</evidence>
<evidence type="ECO:0000256" key="2">
    <source>
        <dbReference type="ARBA" id="ARBA00022692"/>
    </source>
</evidence>
<feature type="transmembrane region" description="Helical" evidence="5">
    <location>
        <begin position="40"/>
        <end position="57"/>
    </location>
</feature>
<feature type="transmembrane region" description="Helical" evidence="5">
    <location>
        <begin position="115"/>
        <end position="133"/>
    </location>
</feature>